<evidence type="ECO:0000313" key="7">
    <source>
        <dbReference type="Proteomes" id="UP000001680"/>
    </source>
</evidence>
<feature type="chain" id="PRO_5002773555" evidence="4">
    <location>
        <begin position="32"/>
        <end position="336"/>
    </location>
</feature>
<dbReference type="PANTHER" id="PTHR33420">
    <property type="entry name" value="FIMBRIAL SUBUNIT ELFA-RELATED"/>
    <property type="match status" value="1"/>
</dbReference>
<keyword evidence="3" id="KW-0281">Fimbrium</keyword>
<evidence type="ECO:0000256" key="1">
    <source>
        <dbReference type="ARBA" id="ARBA00004561"/>
    </source>
</evidence>
<dbReference type="PANTHER" id="PTHR33420:SF14">
    <property type="entry name" value="TYPE 1 FIMBRIN D-MANNOSE SPECIFIC ADHESIN"/>
    <property type="match status" value="1"/>
</dbReference>
<name>B1YYQ6_BURA4</name>
<organism evidence="6 7">
    <name type="scientific">Burkholderia ambifaria (strain MC40-6)</name>
    <dbReference type="NCBI Taxonomy" id="398577"/>
    <lineage>
        <taxon>Bacteria</taxon>
        <taxon>Pseudomonadati</taxon>
        <taxon>Pseudomonadota</taxon>
        <taxon>Betaproteobacteria</taxon>
        <taxon>Burkholderiales</taxon>
        <taxon>Burkholderiaceae</taxon>
        <taxon>Burkholderia</taxon>
        <taxon>Burkholderia cepacia complex</taxon>
    </lineage>
</organism>
<keyword evidence="4" id="KW-0732">Signal</keyword>
<dbReference type="InterPro" id="IPR036937">
    <property type="entry name" value="Adhesion_dom_fimbrial_sf"/>
</dbReference>
<dbReference type="InterPro" id="IPR000259">
    <property type="entry name" value="Adhesion_dom_fimbrial"/>
</dbReference>
<proteinExistence type="inferred from homology"/>
<dbReference type="GO" id="GO:0043709">
    <property type="term" value="P:cell adhesion involved in single-species biofilm formation"/>
    <property type="evidence" value="ECO:0007669"/>
    <property type="project" value="TreeGrafter"/>
</dbReference>
<evidence type="ECO:0000313" key="6">
    <source>
        <dbReference type="EMBL" id="ACB65766.1"/>
    </source>
</evidence>
<dbReference type="InterPro" id="IPR008966">
    <property type="entry name" value="Adhesion_dom_sf"/>
</dbReference>
<dbReference type="Proteomes" id="UP000001680">
    <property type="component" value="Chromosome 2"/>
</dbReference>
<dbReference type="RefSeq" id="WP_012365203.1">
    <property type="nucleotide sequence ID" value="NC_010552.1"/>
</dbReference>
<comment type="subcellular location">
    <subcellularLocation>
        <location evidence="1">Fimbrium</location>
    </subcellularLocation>
</comment>
<evidence type="ECO:0000256" key="3">
    <source>
        <dbReference type="ARBA" id="ARBA00023263"/>
    </source>
</evidence>
<sequence length="336" mass="35016">MRQFNAHIKIISLGKIALLASTLLISNYSQAVCRLTDSAGTSLTTPLYASVTVGNWSIPRDKVVGSTETTYTHPWQSIFTSCDAGNIQTTAEITGGKLVPGYPNTYETGIPGIGIQFRAAVPGVANTQVAPFDMTTTSTAIANFNSGVTLVVTGPVQSGTVNGSALPTMTWRATQGSARTSYVLRINGTLTVTGQTCKVNKSPINVRMPLVTTVDLKDVGSTAGDTNFSIDLNSCAPGIGVYLTLTDVASPSNTSNILSPNDASSAKGVGYQILYNSSPVNFGPDSATAGNRNQWSVGKTSGESVSIPLTARYLRTSKTVTSGTASGQASFTLSYQ</sequence>
<dbReference type="GO" id="GO:0009289">
    <property type="term" value="C:pilus"/>
    <property type="evidence" value="ECO:0007669"/>
    <property type="project" value="UniProtKB-SubCell"/>
</dbReference>
<accession>B1YYQ6</accession>
<evidence type="ECO:0000259" key="5">
    <source>
        <dbReference type="Pfam" id="PF00419"/>
    </source>
</evidence>
<reference evidence="7" key="1">
    <citation type="submission" date="2008-04" db="EMBL/GenBank/DDBJ databases">
        <title>Complete sequence of chromosome 2 of Burkholderia ambifaria MC40-6.</title>
        <authorList>
            <person name="Copeland A."/>
            <person name="Lucas S."/>
            <person name="Lapidus A."/>
            <person name="Glavina del Rio T."/>
            <person name="Dalin E."/>
            <person name="Tice H."/>
            <person name="Pitluck S."/>
            <person name="Chain P."/>
            <person name="Malfatti S."/>
            <person name="Shin M."/>
            <person name="Vergez L."/>
            <person name="Lang D."/>
            <person name="Schmutz J."/>
            <person name="Larimer F."/>
            <person name="Land M."/>
            <person name="Hauser L."/>
            <person name="Kyrpides N."/>
            <person name="Lykidis A."/>
            <person name="Ramette A."/>
            <person name="Konstantinidis K."/>
            <person name="Tiedje J."/>
            <person name="Richardson P."/>
        </authorList>
    </citation>
    <scope>NUCLEOTIDE SEQUENCE [LARGE SCALE GENOMIC DNA]</scope>
    <source>
        <strain evidence="7">MC40-6</strain>
    </source>
</reference>
<dbReference type="Gene3D" id="2.60.40.3310">
    <property type="match status" value="1"/>
</dbReference>
<feature type="signal peptide" evidence="4">
    <location>
        <begin position="1"/>
        <end position="31"/>
    </location>
</feature>
<protein>
    <submittedName>
        <fullName evidence="6">Fimbrial protein</fullName>
    </submittedName>
</protein>
<evidence type="ECO:0000256" key="4">
    <source>
        <dbReference type="SAM" id="SignalP"/>
    </source>
</evidence>
<feature type="domain" description="Fimbrial-type adhesion" evidence="5">
    <location>
        <begin position="187"/>
        <end position="336"/>
    </location>
</feature>
<evidence type="ECO:0000256" key="2">
    <source>
        <dbReference type="ARBA" id="ARBA00006671"/>
    </source>
</evidence>
<dbReference type="EMBL" id="CP001026">
    <property type="protein sequence ID" value="ACB65766.1"/>
    <property type="molecule type" value="Genomic_DNA"/>
</dbReference>
<dbReference type="InterPro" id="IPR050263">
    <property type="entry name" value="Bact_Fimbrial_Adh_Pro"/>
</dbReference>
<dbReference type="SUPFAM" id="SSF49401">
    <property type="entry name" value="Bacterial adhesins"/>
    <property type="match status" value="1"/>
</dbReference>
<dbReference type="Gene3D" id="2.60.40.1090">
    <property type="entry name" value="Fimbrial-type adhesion domain"/>
    <property type="match status" value="1"/>
</dbReference>
<dbReference type="HOGENOM" id="CLU_826034_0_0_4"/>
<dbReference type="KEGG" id="bac:BamMC406_3295"/>
<gene>
    <name evidence="6" type="ordered locus">BamMC406_3295</name>
</gene>
<dbReference type="Pfam" id="PF00419">
    <property type="entry name" value="Fimbrial"/>
    <property type="match status" value="1"/>
</dbReference>
<dbReference type="AlphaFoldDB" id="B1YYQ6"/>
<comment type="similarity">
    <text evidence="2">Belongs to the fimbrial protein family.</text>
</comment>